<dbReference type="Proteomes" id="UP001152320">
    <property type="component" value="Chromosome 1"/>
</dbReference>
<name>A0A9Q1CMF0_HOLLE</name>
<comment type="caution">
    <text evidence="1">The sequence shown here is derived from an EMBL/GenBank/DDBJ whole genome shotgun (WGS) entry which is preliminary data.</text>
</comment>
<gene>
    <name evidence="1" type="ORF">HOLleu_00559</name>
</gene>
<protein>
    <submittedName>
        <fullName evidence="1">Uncharacterized protein</fullName>
    </submittedName>
</protein>
<dbReference type="AlphaFoldDB" id="A0A9Q1CMF0"/>
<accession>A0A9Q1CMF0</accession>
<dbReference type="PANTHER" id="PTHR46601:SF1">
    <property type="entry name" value="ADF-H DOMAIN-CONTAINING PROTEIN"/>
    <property type="match status" value="1"/>
</dbReference>
<organism evidence="1 2">
    <name type="scientific">Holothuria leucospilota</name>
    <name type="common">Black long sea cucumber</name>
    <name type="synonym">Mertensiothuria leucospilota</name>
    <dbReference type="NCBI Taxonomy" id="206669"/>
    <lineage>
        <taxon>Eukaryota</taxon>
        <taxon>Metazoa</taxon>
        <taxon>Echinodermata</taxon>
        <taxon>Eleutherozoa</taxon>
        <taxon>Echinozoa</taxon>
        <taxon>Holothuroidea</taxon>
        <taxon>Aspidochirotacea</taxon>
        <taxon>Aspidochirotida</taxon>
        <taxon>Holothuriidae</taxon>
        <taxon>Holothuria</taxon>
    </lineage>
</organism>
<evidence type="ECO:0000313" key="1">
    <source>
        <dbReference type="EMBL" id="KAJ8048302.1"/>
    </source>
</evidence>
<sequence length="89" mass="10080">MSLKGILPSGAVLSVLGFSENYKRAFQREVQSAYYSQDAVTIHPIVYYYHCSQCKKEVTESCIMVSDDLHLVHAFQQAVFLIIFCLQGN</sequence>
<dbReference type="PANTHER" id="PTHR46601">
    <property type="entry name" value="ULP_PROTEASE DOMAIN-CONTAINING PROTEIN"/>
    <property type="match status" value="1"/>
</dbReference>
<reference evidence="1" key="1">
    <citation type="submission" date="2021-10" db="EMBL/GenBank/DDBJ databases">
        <title>Tropical sea cucumber genome reveals ecological adaptation and Cuvierian tubules defense mechanism.</title>
        <authorList>
            <person name="Chen T."/>
        </authorList>
    </citation>
    <scope>NUCLEOTIDE SEQUENCE</scope>
    <source>
        <strain evidence="1">Nanhai2018</strain>
        <tissue evidence="1">Muscle</tissue>
    </source>
</reference>
<keyword evidence="2" id="KW-1185">Reference proteome</keyword>
<proteinExistence type="predicted"/>
<dbReference type="EMBL" id="JAIZAY010000001">
    <property type="protein sequence ID" value="KAJ8048302.1"/>
    <property type="molecule type" value="Genomic_DNA"/>
</dbReference>
<evidence type="ECO:0000313" key="2">
    <source>
        <dbReference type="Proteomes" id="UP001152320"/>
    </source>
</evidence>